<dbReference type="GeneID" id="83640289"/>
<evidence type="ECO:0000313" key="1">
    <source>
        <dbReference type="EMBL" id="MDX5992060.1"/>
    </source>
</evidence>
<gene>
    <name evidence="2" type="ORF">SAMN05216575_1011024</name>
    <name evidence="1" type="ORF">SIM71_08345</name>
</gene>
<dbReference type="RefSeq" id="WP_017678161.1">
    <property type="nucleotide sequence ID" value="NZ_CBCSET010000001.1"/>
</dbReference>
<name>A0A1G6WIC6_9GAMM</name>
<dbReference type="EMBL" id="FNAE01000001">
    <property type="protein sequence ID" value="SDD65710.1"/>
    <property type="molecule type" value="Genomic_DNA"/>
</dbReference>
<evidence type="ECO:0000313" key="2">
    <source>
        <dbReference type="EMBL" id="SDD65710.1"/>
    </source>
</evidence>
<dbReference type="EMBL" id="JAWXXP010000001">
    <property type="protein sequence ID" value="MDX5992060.1"/>
    <property type="molecule type" value="Genomic_DNA"/>
</dbReference>
<organism evidence="2 3">
    <name type="scientific">Ectopseudomonas alcaliphila</name>
    <dbReference type="NCBI Taxonomy" id="101564"/>
    <lineage>
        <taxon>Bacteria</taxon>
        <taxon>Pseudomonadati</taxon>
        <taxon>Pseudomonadota</taxon>
        <taxon>Gammaproteobacteria</taxon>
        <taxon>Pseudomonadales</taxon>
        <taxon>Pseudomonadaceae</taxon>
        <taxon>Ectopseudomonas</taxon>
    </lineage>
</organism>
<dbReference type="Proteomes" id="UP001278050">
    <property type="component" value="Unassembled WGS sequence"/>
</dbReference>
<proteinExistence type="predicted"/>
<reference evidence="1 4" key="2">
    <citation type="submission" date="2023-11" db="EMBL/GenBank/DDBJ databases">
        <title>MicrobeMod: A computational toolkit for identifying prokaryotic methylation and restriction-modification with nanopore sequencing.</title>
        <authorList>
            <person name="Crits-Christoph A."/>
            <person name="Kang S.C."/>
            <person name="Lee H."/>
            <person name="Ostrov N."/>
        </authorList>
    </citation>
    <scope>NUCLEOTIDE SEQUENCE [LARGE SCALE GENOMIC DNA]</scope>
    <source>
        <strain evidence="1 4">ATCC BAA-571</strain>
    </source>
</reference>
<reference evidence="2 3" key="1">
    <citation type="submission" date="2016-10" db="EMBL/GenBank/DDBJ databases">
        <authorList>
            <person name="de Groot N.N."/>
        </authorList>
    </citation>
    <scope>NUCLEOTIDE SEQUENCE [LARGE SCALE GENOMIC DNA]</scope>
    <source>
        <strain evidence="2 3">JCM 10630</strain>
    </source>
</reference>
<accession>A0A1G6WIC6</accession>
<dbReference type="AlphaFoldDB" id="A0A1G6WIC6"/>
<keyword evidence="4" id="KW-1185">Reference proteome</keyword>
<evidence type="ECO:0000313" key="4">
    <source>
        <dbReference type="Proteomes" id="UP001278050"/>
    </source>
</evidence>
<dbReference type="Proteomes" id="UP000182413">
    <property type="component" value="Unassembled WGS sequence"/>
</dbReference>
<evidence type="ECO:0000313" key="3">
    <source>
        <dbReference type="Proteomes" id="UP000182413"/>
    </source>
</evidence>
<sequence>MTPIQNIGLALFVLLSIGFAIGHKTECGDGRVVETYLAKGLASQLLGHDLCQQP</sequence>
<protein>
    <submittedName>
        <fullName evidence="2">Uncharacterized protein</fullName>
    </submittedName>
</protein>